<evidence type="ECO:0000313" key="2">
    <source>
        <dbReference type="EMBL" id="MBF4766384.1"/>
    </source>
</evidence>
<keyword evidence="3" id="KW-1185">Reference proteome</keyword>
<dbReference type="RefSeq" id="WP_194694516.1">
    <property type="nucleotide sequence ID" value="NZ_JADKPO010000001.1"/>
</dbReference>
<feature type="coiled-coil region" evidence="1">
    <location>
        <begin position="36"/>
        <end position="67"/>
    </location>
</feature>
<comment type="caution">
    <text evidence="2">The sequence shown here is derived from an EMBL/GenBank/DDBJ whole genome shotgun (WGS) entry which is preliminary data.</text>
</comment>
<dbReference type="EMBL" id="JADKPO010000001">
    <property type="protein sequence ID" value="MBF4766384.1"/>
    <property type="molecule type" value="Genomic_DNA"/>
</dbReference>
<accession>A0A930VF64</accession>
<dbReference type="Proteomes" id="UP000660668">
    <property type="component" value="Unassembled WGS sequence"/>
</dbReference>
<evidence type="ECO:0000256" key="1">
    <source>
        <dbReference type="SAM" id="Coils"/>
    </source>
</evidence>
<gene>
    <name evidence="2" type="ORF">ISU10_01225</name>
</gene>
<protein>
    <submittedName>
        <fullName evidence="2">Uncharacterized protein</fullName>
    </submittedName>
</protein>
<proteinExistence type="predicted"/>
<organism evidence="2 3">
    <name type="scientific">Nocardioides agariphilus</name>
    <dbReference type="NCBI Taxonomy" id="433664"/>
    <lineage>
        <taxon>Bacteria</taxon>
        <taxon>Bacillati</taxon>
        <taxon>Actinomycetota</taxon>
        <taxon>Actinomycetes</taxon>
        <taxon>Propionibacteriales</taxon>
        <taxon>Nocardioidaceae</taxon>
        <taxon>Nocardioides</taxon>
    </lineage>
</organism>
<sequence length="111" mass="12326">MKSRPSTKRELSQAISPGVWVGVDRSDVRRDLVAPLAAARDRVEAVRDAARRQIQEAEEELTRAVTKTWLFGASWQAIGTILGISRQAAAQRFGAAAREALRRRELDQENG</sequence>
<reference evidence="2" key="1">
    <citation type="submission" date="2020-11" db="EMBL/GenBank/DDBJ databases">
        <title>Nocardioides cynanchi sp. nov., isolated from soil of rhizosphere of Cynanchum wilfordii.</title>
        <authorList>
            <person name="Lee J.-S."/>
            <person name="Suh M.K."/>
            <person name="Kim J.-S."/>
        </authorList>
    </citation>
    <scope>NUCLEOTIDE SEQUENCE</scope>
    <source>
        <strain evidence="2">KCTC 19276</strain>
    </source>
</reference>
<keyword evidence="1" id="KW-0175">Coiled coil</keyword>
<name>A0A930VF64_9ACTN</name>
<dbReference type="AlphaFoldDB" id="A0A930VF64"/>
<evidence type="ECO:0000313" key="3">
    <source>
        <dbReference type="Proteomes" id="UP000660668"/>
    </source>
</evidence>